<accession>A0A3D8VBC3</accession>
<organism evidence="2 3">
    <name type="scientific">Lysobacter soli</name>
    <dbReference type="NCBI Taxonomy" id="453783"/>
    <lineage>
        <taxon>Bacteria</taxon>
        <taxon>Pseudomonadati</taxon>
        <taxon>Pseudomonadota</taxon>
        <taxon>Gammaproteobacteria</taxon>
        <taxon>Lysobacterales</taxon>
        <taxon>Lysobacteraceae</taxon>
        <taxon>Lysobacter</taxon>
    </lineage>
</organism>
<dbReference type="EMBL" id="QTJR01000007">
    <property type="protein sequence ID" value="RDY66716.1"/>
    <property type="molecule type" value="Genomic_DNA"/>
</dbReference>
<reference evidence="2 3" key="1">
    <citation type="submission" date="2018-08" db="EMBL/GenBank/DDBJ databases">
        <title>Lysobacter soli KCTC 22011, whole genome shotgun sequence.</title>
        <authorList>
            <person name="Zhang X."/>
            <person name="Feng G."/>
            <person name="Zhu H."/>
        </authorList>
    </citation>
    <scope>NUCLEOTIDE SEQUENCE [LARGE SCALE GENOMIC DNA]</scope>
    <source>
        <strain evidence="2 3">KCTC 22011</strain>
    </source>
</reference>
<dbReference type="InterPro" id="IPR010982">
    <property type="entry name" value="Lambda_DNA-bd_dom_sf"/>
</dbReference>
<dbReference type="Pfam" id="PF13560">
    <property type="entry name" value="HTH_31"/>
    <property type="match status" value="1"/>
</dbReference>
<evidence type="ECO:0000313" key="3">
    <source>
        <dbReference type="Proteomes" id="UP000256829"/>
    </source>
</evidence>
<dbReference type="PROSITE" id="PS50943">
    <property type="entry name" value="HTH_CROC1"/>
    <property type="match status" value="1"/>
</dbReference>
<dbReference type="AlphaFoldDB" id="A0A3D8VBC3"/>
<dbReference type="InterPro" id="IPR001387">
    <property type="entry name" value="Cro/C1-type_HTH"/>
</dbReference>
<evidence type="ECO:0000259" key="1">
    <source>
        <dbReference type="PROSITE" id="PS50943"/>
    </source>
</evidence>
<dbReference type="SUPFAM" id="SSF47413">
    <property type="entry name" value="lambda repressor-like DNA-binding domains"/>
    <property type="match status" value="1"/>
</dbReference>
<comment type="caution">
    <text evidence="2">The sequence shown here is derived from an EMBL/GenBank/DDBJ whole genome shotgun (WGS) entry which is preliminary data.</text>
</comment>
<sequence length="112" mass="12067">MAERFKTPEDALRLGARMRAARSEARFSLTYVADQTGVDPGQISKMERGLMVTLSPNVQKICTFLHVPAFPGQVRKIGLGTRIDALIAGAPSSEAGIAKLIGAIEELVWRGS</sequence>
<proteinExistence type="predicted"/>
<dbReference type="CDD" id="cd00093">
    <property type="entry name" value="HTH_XRE"/>
    <property type="match status" value="1"/>
</dbReference>
<dbReference type="Gene3D" id="1.10.260.40">
    <property type="entry name" value="lambda repressor-like DNA-binding domains"/>
    <property type="match status" value="1"/>
</dbReference>
<gene>
    <name evidence="2" type="ORF">DX912_11365</name>
</gene>
<name>A0A3D8VBC3_9GAMM</name>
<dbReference type="GO" id="GO:0003677">
    <property type="term" value="F:DNA binding"/>
    <property type="evidence" value="ECO:0007669"/>
    <property type="project" value="InterPro"/>
</dbReference>
<protein>
    <submittedName>
        <fullName evidence="2">XRE family transcriptional regulator</fullName>
    </submittedName>
</protein>
<evidence type="ECO:0000313" key="2">
    <source>
        <dbReference type="EMBL" id="RDY66716.1"/>
    </source>
</evidence>
<dbReference type="Proteomes" id="UP000256829">
    <property type="component" value="Unassembled WGS sequence"/>
</dbReference>
<keyword evidence="3" id="KW-1185">Reference proteome</keyword>
<dbReference type="RefSeq" id="WP_115842638.1">
    <property type="nucleotide sequence ID" value="NZ_QTJR01000007.1"/>
</dbReference>
<feature type="domain" description="HTH cro/C1-type" evidence="1">
    <location>
        <begin position="18"/>
        <end position="73"/>
    </location>
</feature>